<dbReference type="PROSITE" id="PS50048">
    <property type="entry name" value="ZN2_CY6_FUNGAL_2"/>
    <property type="match status" value="1"/>
</dbReference>
<evidence type="ECO:0000256" key="1">
    <source>
        <dbReference type="ARBA" id="ARBA00022723"/>
    </source>
</evidence>
<dbReference type="Proteomes" id="UP000236544">
    <property type="component" value="Unassembled WGS sequence"/>
</dbReference>
<gene>
    <name evidence="6" type="ORF">LAQU0_S10e00122g</name>
</gene>
<keyword evidence="2" id="KW-0862">Zinc</keyword>
<keyword evidence="7" id="KW-1185">Reference proteome</keyword>
<feature type="region of interest" description="Disordered" evidence="4">
    <location>
        <begin position="750"/>
        <end position="778"/>
    </location>
</feature>
<dbReference type="Gene3D" id="4.10.240.10">
    <property type="entry name" value="Zn(2)-C6 fungal-type DNA-binding domain"/>
    <property type="match status" value="1"/>
</dbReference>
<evidence type="ECO:0000313" key="7">
    <source>
        <dbReference type="Proteomes" id="UP000236544"/>
    </source>
</evidence>
<dbReference type="GO" id="GO:0000981">
    <property type="term" value="F:DNA-binding transcription factor activity, RNA polymerase II-specific"/>
    <property type="evidence" value="ECO:0007669"/>
    <property type="project" value="InterPro"/>
</dbReference>
<proteinExistence type="predicted"/>
<protein>
    <submittedName>
        <fullName evidence="6">LAQU0S10e00122g1_1</fullName>
    </submittedName>
</protein>
<dbReference type="CDD" id="cd00067">
    <property type="entry name" value="GAL4"/>
    <property type="match status" value="1"/>
</dbReference>
<dbReference type="SMART" id="SM00906">
    <property type="entry name" value="Fungal_trans"/>
    <property type="match status" value="1"/>
</dbReference>
<sequence length="858" mass="97783">MKRSATANDLEVTSQKYRRGYKACLNCRTRKTRCDLGSPDNPHDPPCVRCKRERKECVFPGSGNRGGKRRNEWAVGNDTSVNAAANTEDEDQYSPVVSLKDADLNKEGSLTPELNSMHNALEFLAKAAGSAAKEDSENCIHPYKEQDEPNGEKSYCYKERPNQQASNQSKANVTASNTLIDNFSGWKSDPLFDLGDIEYIGEHKLLTEQEAVCLIDLFFLNMHPFFPYIPFQLRCSQELKRYPILLCAILTISTRYHNFAEHKISDGERNSRNTEVHDRLWIYCQRLISQSVWAEASTRSVGTILAFLLFTEWNPRAIHWHWTDYANGAALNDISRRDYFPSNAKSSDNTSLTGMGAMRRSDRMSWMLTGTAVRLAQDMGFMNNSPKVFTALHITETQTAMNMNQRSILSQSLAEVSLNGHDEESCLSSTCIEEIFRDENSKRRWKKYTQQRGSIGGKKDGFHDSEKEFLIDEYAFFHYEDGNAYREFSNPGPHEKPKPSAPDKLLFTPRQRAKVELLRIMSIGYEAIYYKDTKLTLIDHKNKLAVLGVLSPMIKGWHNTYKHLLIRLTSSQFPPTRDENENATHEISDKIDSESLLSDYFYCQLYIYSLALQVEAGTEKEKKPNISELTKSAKYVELAYNAAKEVLHSAVRVHKLQVLKYMPVRWAARIIRAVAFVVRCYMTLTGSGLGPDPRATTILAVCVISAEEIIELIQKAAITLREASPDELHLCSRFSTILMFLCTEMKRKQRVEPQNSDSRRSSSHTPQRPTNGPVRMSTTPAENYAAADFTIPAFLETPHSSHLPSELEDWFCASDDVGLDFVEPWAEMLEQQFINNDKNMTFENLYNEAMGYEHLPKQ</sequence>
<dbReference type="SUPFAM" id="SSF57701">
    <property type="entry name" value="Zn2/Cys6 DNA-binding domain"/>
    <property type="match status" value="1"/>
</dbReference>
<dbReference type="SMART" id="SM00066">
    <property type="entry name" value="GAL4"/>
    <property type="match status" value="1"/>
</dbReference>
<dbReference type="GO" id="GO:0005634">
    <property type="term" value="C:nucleus"/>
    <property type="evidence" value="ECO:0007669"/>
    <property type="project" value="TreeGrafter"/>
</dbReference>
<organism evidence="6 7">
    <name type="scientific">Lachancea quebecensis</name>
    <dbReference type="NCBI Taxonomy" id="1654605"/>
    <lineage>
        <taxon>Eukaryota</taxon>
        <taxon>Fungi</taxon>
        <taxon>Dikarya</taxon>
        <taxon>Ascomycota</taxon>
        <taxon>Saccharomycotina</taxon>
        <taxon>Saccharomycetes</taxon>
        <taxon>Saccharomycetales</taxon>
        <taxon>Saccharomycetaceae</taxon>
        <taxon>Lachancea</taxon>
    </lineage>
</organism>
<dbReference type="GO" id="GO:0003677">
    <property type="term" value="F:DNA binding"/>
    <property type="evidence" value="ECO:0007669"/>
    <property type="project" value="InterPro"/>
</dbReference>
<keyword evidence="3" id="KW-0539">Nucleus</keyword>
<accession>A0A0P1KT72</accession>
<dbReference type="PROSITE" id="PS00463">
    <property type="entry name" value="ZN2_CY6_FUNGAL_1"/>
    <property type="match status" value="1"/>
</dbReference>
<dbReference type="OrthoDB" id="2262349at2759"/>
<evidence type="ECO:0000256" key="2">
    <source>
        <dbReference type="ARBA" id="ARBA00022833"/>
    </source>
</evidence>
<dbReference type="GO" id="GO:0008270">
    <property type="term" value="F:zinc ion binding"/>
    <property type="evidence" value="ECO:0007669"/>
    <property type="project" value="InterPro"/>
</dbReference>
<dbReference type="AlphaFoldDB" id="A0A0P1KT72"/>
<evidence type="ECO:0000313" key="6">
    <source>
        <dbReference type="EMBL" id="CUS23426.1"/>
    </source>
</evidence>
<reference evidence="7" key="1">
    <citation type="submission" date="2015-10" db="EMBL/GenBank/DDBJ databases">
        <authorList>
            <person name="Devillers H."/>
        </authorList>
    </citation>
    <scope>NUCLEOTIDE SEQUENCE [LARGE SCALE GENOMIC DNA]</scope>
</reference>
<feature type="domain" description="Zn(2)-C6 fungal-type" evidence="5">
    <location>
        <begin position="23"/>
        <end position="59"/>
    </location>
</feature>
<dbReference type="GO" id="GO:0006351">
    <property type="term" value="P:DNA-templated transcription"/>
    <property type="evidence" value="ECO:0007669"/>
    <property type="project" value="InterPro"/>
</dbReference>
<dbReference type="GO" id="GO:0009074">
    <property type="term" value="P:aromatic amino acid family catabolic process"/>
    <property type="evidence" value="ECO:0007669"/>
    <property type="project" value="TreeGrafter"/>
</dbReference>
<evidence type="ECO:0000256" key="4">
    <source>
        <dbReference type="SAM" id="MobiDB-lite"/>
    </source>
</evidence>
<feature type="compositionally biased region" description="Polar residues" evidence="4">
    <location>
        <begin position="763"/>
        <end position="778"/>
    </location>
</feature>
<dbReference type="CDD" id="cd12148">
    <property type="entry name" value="fungal_TF_MHR"/>
    <property type="match status" value="1"/>
</dbReference>
<dbReference type="InterPro" id="IPR052780">
    <property type="entry name" value="AAA_Catabolism_Regulators"/>
</dbReference>
<dbReference type="PANTHER" id="PTHR31644">
    <property type="entry name" value="TRANSCRIPTIONAL ACTIVATOR ARO80-RELATED"/>
    <property type="match status" value="1"/>
</dbReference>
<dbReference type="InterPro" id="IPR036864">
    <property type="entry name" value="Zn2-C6_fun-type_DNA-bd_sf"/>
</dbReference>
<evidence type="ECO:0000256" key="3">
    <source>
        <dbReference type="ARBA" id="ARBA00023242"/>
    </source>
</evidence>
<dbReference type="InterPro" id="IPR001138">
    <property type="entry name" value="Zn2Cys6_DnaBD"/>
</dbReference>
<dbReference type="PANTHER" id="PTHR31644:SF2">
    <property type="entry name" value="TRANSCRIPTIONAL ACTIVATOR ARO80-RELATED"/>
    <property type="match status" value="1"/>
</dbReference>
<dbReference type="Pfam" id="PF00172">
    <property type="entry name" value="Zn_clus"/>
    <property type="match status" value="1"/>
</dbReference>
<dbReference type="InterPro" id="IPR007219">
    <property type="entry name" value="XnlR_reg_dom"/>
</dbReference>
<dbReference type="GO" id="GO:0045944">
    <property type="term" value="P:positive regulation of transcription by RNA polymerase II"/>
    <property type="evidence" value="ECO:0007669"/>
    <property type="project" value="TreeGrafter"/>
</dbReference>
<evidence type="ECO:0000259" key="5">
    <source>
        <dbReference type="PROSITE" id="PS50048"/>
    </source>
</evidence>
<dbReference type="EMBL" id="LN890547">
    <property type="protein sequence ID" value="CUS23426.1"/>
    <property type="molecule type" value="Genomic_DNA"/>
</dbReference>
<keyword evidence="1" id="KW-0479">Metal-binding</keyword>
<name>A0A0P1KT72_9SACH</name>